<dbReference type="PRINTS" id="PR00984">
    <property type="entry name" value="TRNASYNTHILE"/>
</dbReference>
<comment type="subunit">
    <text evidence="10">Monomer.</text>
</comment>
<dbReference type="GO" id="GO:0000049">
    <property type="term" value="F:tRNA binding"/>
    <property type="evidence" value="ECO:0007669"/>
    <property type="project" value="InterPro"/>
</dbReference>
<evidence type="ECO:0000313" key="14">
    <source>
        <dbReference type="EMBL" id="OGC09446.1"/>
    </source>
</evidence>
<comment type="subcellular location">
    <subcellularLocation>
        <location evidence="10">Cytoplasm</location>
    </subcellularLocation>
</comment>
<dbReference type="GO" id="GO:0004822">
    <property type="term" value="F:isoleucine-tRNA ligase activity"/>
    <property type="evidence" value="ECO:0007669"/>
    <property type="project" value="UniProtKB-UniRule"/>
</dbReference>
<evidence type="ECO:0000256" key="6">
    <source>
        <dbReference type="ARBA" id="ARBA00022917"/>
    </source>
</evidence>
<dbReference type="SUPFAM" id="SSF47323">
    <property type="entry name" value="Anticodon-binding domain of a subclass of class I aminoacyl-tRNA synthetases"/>
    <property type="match status" value="1"/>
</dbReference>
<dbReference type="GO" id="GO:0002161">
    <property type="term" value="F:aminoacyl-tRNA deacylase activity"/>
    <property type="evidence" value="ECO:0007669"/>
    <property type="project" value="InterPro"/>
</dbReference>
<dbReference type="AlphaFoldDB" id="A0A1F4RMT4"/>
<dbReference type="InterPro" id="IPR033708">
    <property type="entry name" value="Anticodon_Ile_BEm"/>
</dbReference>
<dbReference type="CDD" id="cd07960">
    <property type="entry name" value="Anticodon_Ia_Ile_BEm"/>
    <property type="match status" value="1"/>
</dbReference>
<feature type="binding site" evidence="10">
    <location>
        <position position="610"/>
    </location>
    <ligand>
        <name>ATP</name>
        <dbReference type="ChEBI" id="CHEBI:30616"/>
    </ligand>
</feature>
<feature type="binding site" evidence="10">
    <location>
        <position position="893"/>
    </location>
    <ligand>
        <name>Zn(2+)</name>
        <dbReference type="ChEBI" id="CHEBI:29105"/>
    </ligand>
</feature>
<dbReference type="GO" id="GO:0006428">
    <property type="term" value="P:isoleucyl-tRNA aminoacylation"/>
    <property type="evidence" value="ECO:0007669"/>
    <property type="project" value="UniProtKB-UniRule"/>
</dbReference>
<evidence type="ECO:0000313" key="15">
    <source>
        <dbReference type="Proteomes" id="UP000179095"/>
    </source>
</evidence>
<reference evidence="14 15" key="1">
    <citation type="journal article" date="2016" name="Nat. Commun.">
        <title>Thousands of microbial genomes shed light on interconnected biogeochemical processes in an aquifer system.</title>
        <authorList>
            <person name="Anantharaman K."/>
            <person name="Brown C.T."/>
            <person name="Hug L.A."/>
            <person name="Sharon I."/>
            <person name="Castelle C.J."/>
            <person name="Probst A.J."/>
            <person name="Thomas B.C."/>
            <person name="Singh A."/>
            <person name="Wilkins M.J."/>
            <person name="Karaoz U."/>
            <person name="Brodie E.L."/>
            <person name="Williams K.H."/>
            <person name="Hubbard S.S."/>
            <person name="Banfield J.F."/>
        </authorList>
    </citation>
    <scope>NUCLEOTIDE SEQUENCE [LARGE SCALE GENOMIC DNA]</scope>
</reference>
<evidence type="ECO:0000256" key="9">
    <source>
        <dbReference type="ARBA" id="ARBA00048359"/>
    </source>
</evidence>
<dbReference type="Pfam" id="PF00133">
    <property type="entry name" value="tRNA-synt_1"/>
    <property type="match status" value="1"/>
</dbReference>
<comment type="similarity">
    <text evidence="1 10">Belongs to the class-I aminoacyl-tRNA synthetase family. IleS type 1 subfamily.</text>
</comment>
<dbReference type="NCBIfam" id="TIGR00392">
    <property type="entry name" value="ileS"/>
    <property type="match status" value="1"/>
</dbReference>
<dbReference type="PANTHER" id="PTHR42765">
    <property type="entry name" value="SOLEUCYL-TRNA SYNTHETASE"/>
    <property type="match status" value="1"/>
</dbReference>
<dbReference type="InterPro" id="IPR002300">
    <property type="entry name" value="aa-tRNA-synth_Ia"/>
</dbReference>
<dbReference type="STRING" id="1802568.A3F86_01350"/>
<dbReference type="EMBL" id="METQ01000026">
    <property type="protein sequence ID" value="OGC09446.1"/>
    <property type="molecule type" value="Genomic_DNA"/>
</dbReference>
<keyword evidence="6 10" id="KW-0648">Protein biosynthesis</keyword>
<feature type="binding site" evidence="10">
    <location>
        <position position="913"/>
    </location>
    <ligand>
        <name>Zn(2+)</name>
        <dbReference type="ChEBI" id="CHEBI:29105"/>
    </ligand>
</feature>
<dbReference type="Gene3D" id="1.10.730.20">
    <property type="match status" value="1"/>
</dbReference>
<name>A0A1F4RMT4_UNCSA</name>
<keyword evidence="4 10" id="KW-0547">Nucleotide-binding</keyword>
<dbReference type="InterPro" id="IPR002301">
    <property type="entry name" value="Ile-tRNA-ligase"/>
</dbReference>
<feature type="binding site" evidence="10">
    <location>
        <position position="566"/>
    </location>
    <ligand>
        <name>L-isoleucyl-5'-AMP</name>
        <dbReference type="ChEBI" id="CHEBI:178002"/>
    </ligand>
</feature>
<dbReference type="SUPFAM" id="SSF50677">
    <property type="entry name" value="ValRS/IleRS/LeuRS editing domain"/>
    <property type="match status" value="1"/>
</dbReference>
<dbReference type="GO" id="GO:0005829">
    <property type="term" value="C:cytosol"/>
    <property type="evidence" value="ECO:0007669"/>
    <property type="project" value="TreeGrafter"/>
</dbReference>
<dbReference type="GO" id="GO:0005524">
    <property type="term" value="F:ATP binding"/>
    <property type="evidence" value="ECO:0007669"/>
    <property type="project" value="UniProtKB-UniRule"/>
</dbReference>
<comment type="function">
    <text evidence="8 10">Catalyzes the attachment of isoleucine to tRNA(Ile). As IleRS can inadvertently accommodate and process structurally similar amino acids such as valine, to avoid such errors it has two additional distinct tRNA(Ile)-dependent editing activities. One activity is designated as 'pretransfer' editing and involves the hydrolysis of activated Val-AMP. The other activity is designated 'posttransfer' editing and involves deacylation of mischarged Val-tRNA(Ile).</text>
</comment>
<dbReference type="GO" id="GO:0008270">
    <property type="term" value="F:zinc ion binding"/>
    <property type="evidence" value="ECO:0007669"/>
    <property type="project" value="UniProtKB-UniRule"/>
</dbReference>
<comment type="cofactor">
    <cofactor evidence="10">
        <name>Zn(2+)</name>
        <dbReference type="ChEBI" id="CHEBI:29105"/>
    </cofactor>
    <text evidence="10">Binds 1 zinc ion per subunit.</text>
</comment>
<dbReference type="Pfam" id="PF08264">
    <property type="entry name" value="Anticodon_1"/>
    <property type="match status" value="1"/>
</dbReference>
<accession>A0A1F4RMT4</accession>
<organism evidence="14 15">
    <name type="scientific">candidate division WOR-1 bacterium RIFCSPLOWO2_12_FULL_45_9</name>
    <dbReference type="NCBI Taxonomy" id="1802568"/>
    <lineage>
        <taxon>Bacteria</taxon>
        <taxon>Bacillati</taxon>
        <taxon>Saganbacteria</taxon>
    </lineage>
</organism>
<dbReference type="Gene3D" id="3.40.50.620">
    <property type="entry name" value="HUPs"/>
    <property type="match status" value="2"/>
</dbReference>
<dbReference type="InterPro" id="IPR013155">
    <property type="entry name" value="M/V/L/I-tRNA-synth_anticd-bd"/>
</dbReference>
<dbReference type="Gene3D" id="1.10.10.830">
    <property type="entry name" value="Ile-tRNA synthetase CP2 domain-like"/>
    <property type="match status" value="1"/>
</dbReference>
<feature type="domain" description="Aminoacyl-tRNA synthetase class Ia" evidence="11">
    <location>
        <begin position="27"/>
        <end position="644"/>
    </location>
</feature>
<keyword evidence="10" id="KW-0479">Metal-binding</keyword>
<evidence type="ECO:0000256" key="3">
    <source>
        <dbReference type="ARBA" id="ARBA00022598"/>
    </source>
</evidence>
<evidence type="ECO:0000259" key="11">
    <source>
        <dbReference type="Pfam" id="PF00133"/>
    </source>
</evidence>
<dbReference type="SUPFAM" id="SSF52374">
    <property type="entry name" value="Nucleotidylyl transferase"/>
    <property type="match status" value="1"/>
</dbReference>
<dbReference type="InterPro" id="IPR001412">
    <property type="entry name" value="aa-tRNA-synth_I_CS"/>
</dbReference>
<evidence type="ECO:0000256" key="2">
    <source>
        <dbReference type="ARBA" id="ARBA00022490"/>
    </source>
</evidence>
<evidence type="ECO:0000256" key="7">
    <source>
        <dbReference type="ARBA" id="ARBA00023146"/>
    </source>
</evidence>
<evidence type="ECO:0000256" key="5">
    <source>
        <dbReference type="ARBA" id="ARBA00022840"/>
    </source>
</evidence>
<feature type="binding site" evidence="10">
    <location>
        <position position="916"/>
    </location>
    <ligand>
        <name>Zn(2+)</name>
        <dbReference type="ChEBI" id="CHEBI:29105"/>
    </ligand>
</feature>
<feature type="short sequence motif" description="'HIGH' region" evidence="10">
    <location>
        <begin position="62"/>
        <end position="72"/>
    </location>
</feature>
<dbReference type="InterPro" id="IPR009008">
    <property type="entry name" value="Val/Leu/Ile-tRNA-synth_edit"/>
</dbReference>
<feature type="short sequence motif" description="'KMSKS' region" evidence="10">
    <location>
        <begin position="607"/>
        <end position="611"/>
    </location>
</feature>
<protein>
    <recommendedName>
        <fullName evidence="10">Isoleucine--tRNA ligase</fullName>
        <ecNumber evidence="10">6.1.1.5</ecNumber>
    </recommendedName>
    <alternativeName>
        <fullName evidence="10">Isoleucyl-tRNA synthetase</fullName>
        <shortName evidence="10">IleRS</shortName>
    </alternativeName>
</protein>
<feature type="domain" description="Methionyl/Valyl/Leucyl/Isoleucyl-tRNA synthetase anticodon-binding" evidence="13">
    <location>
        <begin position="690"/>
        <end position="851"/>
    </location>
</feature>
<keyword evidence="5 10" id="KW-0067">ATP-binding</keyword>
<dbReference type="InterPro" id="IPR023585">
    <property type="entry name" value="Ile-tRNA-ligase_type1"/>
</dbReference>
<dbReference type="Pfam" id="PF06827">
    <property type="entry name" value="zf-FPG_IleRS"/>
    <property type="match status" value="1"/>
</dbReference>
<sequence length="923" mass="105713">MEYKHTLNLPKTDFPIRANLKNVEEEMLGKWEGEDIYHKMQENTEHRARNAKYSYILHDGPPYPNGDIHLGHALNKVLKDIIVKYKSMQGFLAPYVPGWDCHGLPIETQLIKQIGDKRKEMSIVEFRQKCKEYALNYVDLQRTEFKRLGILGEWGRPYLTIDHAYEEKIVELFGALAEKGYIYRGLKPIHWCPHCETALAEAEIEYKDEKSPSIFIKFKVINPKTASVNKKSPVASLGLPVSFVVWTTTPWTLPANVAIAAHPDFEYVFLKVNDEIYVVAEGLVEDFVKRVGIEEHKIIDKTKGKYLEGILCRHPFIERESMVVLDKYVTLEQGTGLVHLAPGHGEEDYKVGLNYKLPVVMPVDENGHFDQTAPDFIKGMYYEKANKVITERMKEDGSLLKLEFMGHPYPHCWRCKEPVIFRATEQWFVAVDHKHMRQEALKAIGHTKWFPAWGENRIRGMVETRPDWCISRQRSWGVPIPAFYCTKCHKPQMTGVFNKAIRELVREHGTNGWFEKSAAEILPKGTKCSCGGTDFTKETDILDVWFESGSSHAAVLTGGQADLYLEGSDQHRGWFQTSLLLGIGYKGHAPFKAVLTHGFTIDDKGKKMSKSLGNVISPQAVVKEYGADILRLWVASTDFRNDMAASQNILRQVREAYLKIRNTCRFLLSNLYDYDGRGTMDDGRKLLEIDRWILLCLHKLIERVIKAYDNFEFHIVYHSLYDFCVNDLSAYYLDMSKDRLYCGGKDSLERTSAQFAMNEILHSLTALVAPVLSFTAEDIYQHSKSQIQNQKSKQGSVLLLDFPKVNPKYLDKKLEERWEKILGVKKEVYREIEAKRAAKEISASLEARVEIGTKGGEWLNEVPDILPMVLIVSQVKLVGGDKIVVKHAEGQKCERCWMWQESVGQDQKHSTLCARCAKVVESI</sequence>
<dbReference type="InterPro" id="IPR050081">
    <property type="entry name" value="Ile-tRNA_ligase"/>
</dbReference>
<dbReference type="InterPro" id="IPR009080">
    <property type="entry name" value="tRNAsynth_Ia_anticodon-bd"/>
</dbReference>
<keyword evidence="3 10" id="KW-0436">Ligase</keyword>
<feature type="domain" description="Zinc finger FPG/IleRS-type" evidence="12">
    <location>
        <begin position="890"/>
        <end position="919"/>
    </location>
</feature>
<dbReference type="HAMAP" id="MF_02002">
    <property type="entry name" value="Ile_tRNA_synth_type1"/>
    <property type="match status" value="1"/>
</dbReference>
<evidence type="ECO:0000256" key="1">
    <source>
        <dbReference type="ARBA" id="ARBA00006887"/>
    </source>
</evidence>
<comment type="catalytic activity">
    <reaction evidence="9 10">
        <text>tRNA(Ile) + L-isoleucine + ATP = L-isoleucyl-tRNA(Ile) + AMP + diphosphate</text>
        <dbReference type="Rhea" id="RHEA:11060"/>
        <dbReference type="Rhea" id="RHEA-COMP:9666"/>
        <dbReference type="Rhea" id="RHEA-COMP:9695"/>
        <dbReference type="ChEBI" id="CHEBI:30616"/>
        <dbReference type="ChEBI" id="CHEBI:33019"/>
        <dbReference type="ChEBI" id="CHEBI:58045"/>
        <dbReference type="ChEBI" id="CHEBI:78442"/>
        <dbReference type="ChEBI" id="CHEBI:78528"/>
        <dbReference type="ChEBI" id="CHEBI:456215"/>
        <dbReference type="EC" id="6.1.1.5"/>
    </reaction>
</comment>
<proteinExistence type="inferred from homology"/>
<dbReference type="FunFam" id="3.40.50.620:FF:000152">
    <property type="entry name" value="Isoleucine--tRNA ligase"/>
    <property type="match status" value="1"/>
</dbReference>
<evidence type="ECO:0000256" key="10">
    <source>
        <dbReference type="HAMAP-Rule" id="MF_02002"/>
    </source>
</evidence>
<evidence type="ECO:0000256" key="4">
    <source>
        <dbReference type="ARBA" id="ARBA00022741"/>
    </source>
</evidence>
<evidence type="ECO:0000256" key="8">
    <source>
        <dbReference type="ARBA" id="ARBA00025217"/>
    </source>
</evidence>
<keyword evidence="10" id="KW-0862">Zinc</keyword>
<dbReference type="CDD" id="cd00818">
    <property type="entry name" value="IleRS_core"/>
    <property type="match status" value="1"/>
</dbReference>
<comment type="domain">
    <text evidence="10">IleRS has two distinct active sites: one for aminoacylation and one for editing. The misactivated valine is translocated from the active site to the editing site, which sterically excludes the correctly activated isoleucine. The single editing site contains two valyl binding pockets, one specific for each substrate (Val-AMP or Val-tRNA(Ile)).</text>
</comment>
<evidence type="ECO:0000259" key="12">
    <source>
        <dbReference type="Pfam" id="PF06827"/>
    </source>
</evidence>
<dbReference type="Proteomes" id="UP000179095">
    <property type="component" value="Unassembled WGS sequence"/>
</dbReference>
<keyword evidence="7 10" id="KW-0030">Aminoacyl-tRNA synthetase</keyword>
<dbReference type="PANTHER" id="PTHR42765:SF1">
    <property type="entry name" value="ISOLEUCINE--TRNA LIGASE, MITOCHONDRIAL"/>
    <property type="match status" value="1"/>
</dbReference>
<gene>
    <name evidence="10" type="primary">ileS</name>
    <name evidence="14" type="ORF">A3F86_01350</name>
</gene>
<dbReference type="InterPro" id="IPR014729">
    <property type="entry name" value="Rossmann-like_a/b/a_fold"/>
</dbReference>
<feature type="binding site" evidence="10">
    <location>
        <position position="896"/>
    </location>
    <ligand>
        <name>Zn(2+)</name>
        <dbReference type="ChEBI" id="CHEBI:29105"/>
    </ligand>
</feature>
<keyword evidence="2 10" id="KW-0963">Cytoplasm</keyword>
<dbReference type="InterPro" id="IPR010663">
    <property type="entry name" value="Znf_FPG/IleRS"/>
</dbReference>
<comment type="caution">
    <text evidence="14">The sequence shown here is derived from an EMBL/GenBank/DDBJ whole genome shotgun (WGS) entry which is preliminary data.</text>
</comment>
<evidence type="ECO:0000259" key="13">
    <source>
        <dbReference type="Pfam" id="PF08264"/>
    </source>
</evidence>
<dbReference type="PROSITE" id="PS00178">
    <property type="entry name" value="AA_TRNA_LIGASE_I"/>
    <property type="match status" value="1"/>
</dbReference>
<dbReference type="EC" id="6.1.1.5" evidence="10"/>